<dbReference type="Gene3D" id="3.40.462.20">
    <property type="match status" value="1"/>
</dbReference>
<dbReference type="InterPro" id="IPR016169">
    <property type="entry name" value="FAD-bd_PCMH_sub2"/>
</dbReference>
<dbReference type="PANTHER" id="PTHR42973">
    <property type="entry name" value="BINDING OXIDOREDUCTASE, PUTATIVE (AFU_ORTHOLOGUE AFUA_1G17690)-RELATED"/>
    <property type="match status" value="1"/>
</dbReference>
<sequence>MTAVDVRSAANRLSRKLSGYICEPGNAEYAKVVAIDNGRTRTPPAYVIRANSSHDVTLAVAFARETGLPMTVRGGGHSAAGYCLNRGGIVLDLGLMKAMKLDKDKQQLTVEMGATWNDVYKFVAAKASPLIPVGGGCLTVGLPGFLQGGGYSFVSRSYGLGSDNVTMIRLIDSHGTPRTLTAEAEDQHDRDLFWACRGGGGGNFGVAVEMTLQLHAPPAETVLGGQLSFPLDRAEEVIAAYDAWAAQVPAAMAAYGYVGHDVDPAEPTRKIPTFRITPVFNGAYADGVEHLRPMLKLSPIEVRLYSVPLPALEMTIGRSTLVRDRLAYIRSGMIRDDKGWQSQTIKDLHKAMAAAPSKDSFVVWTHGRGKVLKPDCADLGPYPHRDKRYVFELKAIWNDPADTRLNVEWAYQLGEKLSPALDGAYVNYIDPLQKDWAKAYYGSSLPRLKQIKKDADPTGFFRFQQSVDSDFEPDVTPPLDLSPLNRTFLPSSS</sequence>
<dbReference type="AlphaFoldDB" id="A0AB39PYV2"/>
<comment type="similarity">
    <text evidence="2">Belongs to the oxygen-dependent FAD-linked oxidoreductase family.</text>
</comment>
<dbReference type="EMBL" id="CP163439">
    <property type="protein sequence ID" value="XDQ36012.1"/>
    <property type="molecule type" value="Genomic_DNA"/>
</dbReference>
<dbReference type="InterPro" id="IPR006093">
    <property type="entry name" value="Oxy_OxRdtase_FAD_BS"/>
</dbReference>
<dbReference type="GO" id="GO:0016491">
    <property type="term" value="F:oxidoreductase activity"/>
    <property type="evidence" value="ECO:0007669"/>
    <property type="project" value="UniProtKB-KW"/>
</dbReference>
<protein>
    <submittedName>
        <fullName evidence="7">FAD-dependent oxidoreductase</fullName>
    </submittedName>
</protein>
<name>A0AB39PYV2_9ACTN</name>
<comment type="cofactor">
    <cofactor evidence="1">
        <name>FAD</name>
        <dbReference type="ChEBI" id="CHEBI:57692"/>
    </cofactor>
</comment>
<evidence type="ECO:0000259" key="6">
    <source>
        <dbReference type="PROSITE" id="PS51387"/>
    </source>
</evidence>
<dbReference type="InterPro" id="IPR012951">
    <property type="entry name" value="BBE"/>
</dbReference>
<evidence type="ECO:0000256" key="1">
    <source>
        <dbReference type="ARBA" id="ARBA00001974"/>
    </source>
</evidence>
<dbReference type="InterPro" id="IPR050416">
    <property type="entry name" value="FAD-linked_Oxidoreductase"/>
</dbReference>
<keyword evidence="4" id="KW-0274">FAD</keyword>
<dbReference type="Gene3D" id="3.30.465.10">
    <property type="match status" value="1"/>
</dbReference>
<dbReference type="PROSITE" id="PS00862">
    <property type="entry name" value="OX2_COVAL_FAD"/>
    <property type="match status" value="1"/>
</dbReference>
<dbReference type="InterPro" id="IPR016167">
    <property type="entry name" value="FAD-bd_PCMH_sub1"/>
</dbReference>
<evidence type="ECO:0000313" key="7">
    <source>
        <dbReference type="EMBL" id="XDQ36012.1"/>
    </source>
</evidence>
<reference evidence="7" key="1">
    <citation type="submission" date="2024-07" db="EMBL/GenBank/DDBJ databases">
        <authorList>
            <person name="Yu S.T."/>
        </authorList>
    </citation>
    <scope>NUCLEOTIDE SEQUENCE</scope>
    <source>
        <strain evidence="7">R28</strain>
    </source>
</reference>
<dbReference type="InterPro" id="IPR016166">
    <property type="entry name" value="FAD-bd_PCMH"/>
</dbReference>
<dbReference type="GO" id="GO:0071949">
    <property type="term" value="F:FAD binding"/>
    <property type="evidence" value="ECO:0007669"/>
    <property type="project" value="InterPro"/>
</dbReference>
<dbReference type="Gene3D" id="3.30.43.10">
    <property type="entry name" value="Uridine Diphospho-n-acetylenolpyruvylglucosamine Reductase, domain 2"/>
    <property type="match status" value="1"/>
</dbReference>
<dbReference type="InterPro" id="IPR036318">
    <property type="entry name" value="FAD-bd_PCMH-like_sf"/>
</dbReference>
<keyword evidence="5" id="KW-0560">Oxidoreductase</keyword>
<dbReference type="InterPro" id="IPR006094">
    <property type="entry name" value="Oxid_FAD_bind_N"/>
</dbReference>
<accession>A0AB39PYV2</accession>
<dbReference type="PANTHER" id="PTHR42973:SF39">
    <property type="entry name" value="FAD-BINDING PCMH-TYPE DOMAIN-CONTAINING PROTEIN"/>
    <property type="match status" value="1"/>
</dbReference>
<dbReference type="PROSITE" id="PS51387">
    <property type="entry name" value="FAD_PCMH"/>
    <property type="match status" value="1"/>
</dbReference>
<evidence type="ECO:0000256" key="5">
    <source>
        <dbReference type="ARBA" id="ARBA00023002"/>
    </source>
</evidence>
<dbReference type="Pfam" id="PF08031">
    <property type="entry name" value="BBE"/>
    <property type="match status" value="1"/>
</dbReference>
<evidence type="ECO:0000256" key="4">
    <source>
        <dbReference type="ARBA" id="ARBA00022827"/>
    </source>
</evidence>
<proteinExistence type="inferred from homology"/>
<evidence type="ECO:0000256" key="2">
    <source>
        <dbReference type="ARBA" id="ARBA00005466"/>
    </source>
</evidence>
<dbReference type="RefSeq" id="WP_369170531.1">
    <property type="nucleotide sequence ID" value="NZ_CP163439.1"/>
</dbReference>
<dbReference type="Pfam" id="PF01565">
    <property type="entry name" value="FAD_binding_4"/>
    <property type="match status" value="1"/>
</dbReference>
<dbReference type="SUPFAM" id="SSF56176">
    <property type="entry name" value="FAD-binding/transporter-associated domain-like"/>
    <property type="match status" value="1"/>
</dbReference>
<keyword evidence="3" id="KW-0285">Flavoprotein</keyword>
<feature type="domain" description="FAD-binding PCMH-type" evidence="6">
    <location>
        <begin position="39"/>
        <end position="217"/>
    </location>
</feature>
<gene>
    <name evidence="7" type="ORF">AB5J49_23185</name>
</gene>
<evidence type="ECO:0000256" key="3">
    <source>
        <dbReference type="ARBA" id="ARBA00022630"/>
    </source>
</evidence>
<organism evidence="7">
    <name type="scientific">Streptomyces sp. R28</name>
    <dbReference type="NCBI Taxonomy" id="3238628"/>
    <lineage>
        <taxon>Bacteria</taxon>
        <taxon>Bacillati</taxon>
        <taxon>Actinomycetota</taxon>
        <taxon>Actinomycetes</taxon>
        <taxon>Kitasatosporales</taxon>
        <taxon>Streptomycetaceae</taxon>
        <taxon>Streptomyces</taxon>
    </lineage>
</organism>